<evidence type="ECO:0000256" key="3">
    <source>
        <dbReference type="ARBA" id="ARBA00022737"/>
    </source>
</evidence>
<dbReference type="InterPro" id="IPR038005">
    <property type="entry name" value="RX-like_CC"/>
</dbReference>
<dbReference type="OrthoDB" id="680362at2759"/>
<evidence type="ECO:0000256" key="1">
    <source>
        <dbReference type="ARBA" id="ARBA00008894"/>
    </source>
</evidence>
<organism evidence="9">
    <name type="scientific">Triticum aestivum</name>
    <name type="common">Wheat</name>
    <dbReference type="NCBI Taxonomy" id="4565"/>
    <lineage>
        <taxon>Eukaryota</taxon>
        <taxon>Viridiplantae</taxon>
        <taxon>Streptophyta</taxon>
        <taxon>Embryophyta</taxon>
        <taxon>Tracheophyta</taxon>
        <taxon>Spermatophyta</taxon>
        <taxon>Magnoliopsida</taxon>
        <taxon>Liliopsida</taxon>
        <taxon>Poales</taxon>
        <taxon>Poaceae</taxon>
        <taxon>BOP clade</taxon>
        <taxon>Pooideae</taxon>
        <taxon>Triticodae</taxon>
        <taxon>Triticeae</taxon>
        <taxon>Triticinae</taxon>
        <taxon>Triticum</taxon>
    </lineage>
</organism>
<dbReference type="GO" id="GO:0006952">
    <property type="term" value="P:defense response"/>
    <property type="evidence" value="ECO:0007669"/>
    <property type="project" value="UniProtKB-KW"/>
</dbReference>
<comment type="similarity">
    <text evidence="1">Belongs to the disease resistance NB-LRR family.</text>
</comment>
<evidence type="ECO:0000256" key="6">
    <source>
        <dbReference type="ARBA" id="ARBA00023054"/>
    </source>
</evidence>
<reference evidence="9" key="2">
    <citation type="submission" date="2018-10" db="UniProtKB">
        <authorList>
            <consortium name="EnsemblPlants"/>
        </authorList>
    </citation>
    <scope>IDENTIFICATION</scope>
</reference>
<keyword evidence="5" id="KW-0611">Plant defense</keyword>
<keyword evidence="4" id="KW-0547">Nucleotide-binding</keyword>
<dbReference type="Gene3D" id="1.20.5.4130">
    <property type="match status" value="1"/>
</dbReference>
<dbReference type="Gene3D" id="3.80.10.10">
    <property type="entry name" value="Ribonuclease Inhibitor"/>
    <property type="match status" value="1"/>
</dbReference>
<evidence type="ECO:0000256" key="4">
    <source>
        <dbReference type="ARBA" id="ARBA00022741"/>
    </source>
</evidence>
<evidence type="ECO:0000313" key="9">
    <source>
        <dbReference type="EnsemblPlants" id="TraesCS3D02G535300.1"/>
    </source>
</evidence>
<feature type="domain" description="Disease resistance R13L4/SHOC-2-like LRR" evidence="8">
    <location>
        <begin position="136"/>
        <end position="431"/>
    </location>
</feature>
<evidence type="ECO:0000259" key="8">
    <source>
        <dbReference type="Pfam" id="PF23598"/>
    </source>
</evidence>
<reference evidence="9" key="1">
    <citation type="submission" date="2018-08" db="EMBL/GenBank/DDBJ databases">
        <authorList>
            <person name="Rossello M."/>
        </authorList>
    </citation>
    <scope>NUCLEOTIDE SEQUENCE [LARGE SCALE GENOMIC DNA]</scope>
    <source>
        <strain evidence="9">cv. Chinese Spring</strain>
    </source>
</reference>
<dbReference type="AlphaFoldDB" id="A0A3B6H7I4"/>
<dbReference type="SUPFAM" id="SSF52058">
    <property type="entry name" value="L domain-like"/>
    <property type="match status" value="1"/>
</dbReference>
<dbReference type="CDD" id="cd14798">
    <property type="entry name" value="RX-CC_like"/>
    <property type="match status" value="1"/>
</dbReference>
<dbReference type="Gramene" id="TraesCAD_scaffold_053886_01G000200.1">
    <property type="protein sequence ID" value="TraesCAD_scaffold_053886_01G000200.1"/>
    <property type="gene ID" value="TraesCAD_scaffold_053886_01G000200"/>
</dbReference>
<keyword evidence="3" id="KW-0677">Repeat</keyword>
<dbReference type="GO" id="GO:0000166">
    <property type="term" value="F:nucleotide binding"/>
    <property type="evidence" value="ECO:0007669"/>
    <property type="project" value="UniProtKB-KW"/>
</dbReference>
<dbReference type="Pfam" id="PF23598">
    <property type="entry name" value="LRR_14"/>
    <property type="match status" value="1"/>
</dbReference>
<evidence type="ECO:0000259" key="7">
    <source>
        <dbReference type="Pfam" id="PF18052"/>
    </source>
</evidence>
<dbReference type="Gramene" id="TraesCS3D02G535300.1">
    <property type="protein sequence ID" value="TraesCS3D02G535300.1"/>
    <property type="gene ID" value="TraesCS3D02G535300"/>
</dbReference>
<dbReference type="Pfam" id="PF18052">
    <property type="entry name" value="Rx_N"/>
    <property type="match status" value="1"/>
</dbReference>
<dbReference type="OMA" id="EICNAYD"/>
<dbReference type="InterPro" id="IPR032675">
    <property type="entry name" value="LRR_dom_sf"/>
</dbReference>
<evidence type="ECO:0000256" key="2">
    <source>
        <dbReference type="ARBA" id="ARBA00022614"/>
    </source>
</evidence>
<dbReference type="PANTHER" id="PTHR19338:SF0">
    <property type="entry name" value="MITOCHONDRIAL IMPORT INNER MEMBRANE TRANSLOCASE SUBUNIT TIM13"/>
    <property type="match status" value="1"/>
</dbReference>
<feature type="domain" description="Disease resistance N-terminal" evidence="7">
    <location>
        <begin position="8"/>
        <end position="88"/>
    </location>
</feature>
<keyword evidence="6" id="KW-0175">Coiled coil</keyword>
<protein>
    <submittedName>
        <fullName evidence="9">Uncharacterized protein</fullName>
    </submittedName>
</protein>
<accession>A0A3B6H7I4</accession>
<name>A0A3B6H7I4_WHEAT</name>
<evidence type="ECO:0000313" key="10">
    <source>
        <dbReference type="Proteomes" id="UP000019116"/>
    </source>
</evidence>
<dbReference type="InterPro" id="IPR055414">
    <property type="entry name" value="LRR_R13L4/SHOC2-like"/>
</dbReference>
<dbReference type="InterPro" id="IPR041118">
    <property type="entry name" value="Rx_N"/>
</dbReference>
<sequence length="477" mass="53956">MAGMAQSAVDSLLGRLSALLVDEAQLLRGVRGDVRFIRDEMESMNSLLAHLTEAEHHAHHVRTWMKQVVGLARDSEAYVELFARQVSGGPRAGEGLLGSLRRMLQFLRTIPVRHRVATRIRELKDDVEKLQTTTPNTDVTELPKQIEMLTCLETLDIRQTAVRAFATKSIMLPMLKHMLAGESQTCPPPSNHNPERFQESFVGVRLPNGVQRMGKLEMLSHVDVSHSVDDMISIGQLLRLRKLGVILTRKKRDGLLDLLFQQIEKLHGCLRSLSIQVNHPVTSDGVIIHDDADEVHALGSPPKLLRSLNIRGIRNGLLGWIAELDKLVKLTLSETYLGEDALGIIGNLGVLACLRLLHKSYNGSKLHIKKGEFISLKSLIVRGNDITSIHFEGGASPKLEMFVWSFARMEAMDGLDELYHLKKVELYGDCNPQPLRDQMWRRLYFQSLRDQMWRRLDFKHNGQQVLVQRHFEDVVAV</sequence>
<dbReference type="Gramene" id="TraesWEE_scaffold_022060_01G000300.1">
    <property type="protein sequence ID" value="TraesWEE_scaffold_022060_01G000300.1"/>
    <property type="gene ID" value="TraesWEE_scaffold_022060_01G000300"/>
</dbReference>
<proteinExistence type="inferred from homology"/>
<dbReference type="EnsemblPlants" id="TraesCS3D02G535300.1">
    <property type="protein sequence ID" value="TraesCS3D02G535300.1"/>
    <property type="gene ID" value="TraesCS3D02G535300"/>
</dbReference>
<dbReference type="Gramene" id="TraesROB_scaffold_022719_01G000300.1">
    <property type="protein sequence ID" value="TraesROB_scaffold_022719_01G000300.1"/>
    <property type="gene ID" value="TraesROB_scaffold_022719_01G000300"/>
</dbReference>
<dbReference type="Gramene" id="TraesCS3D03G1182300.1">
    <property type="protein sequence ID" value="TraesCS3D03G1182300.1.CDS"/>
    <property type="gene ID" value="TraesCS3D03G1182300"/>
</dbReference>
<dbReference type="Gramene" id="TraesCLE_scaffold_016527_01G000300.1">
    <property type="protein sequence ID" value="TraesCLE_scaffold_016527_01G000300.1"/>
    <property type="gene ID" value="TraesCLE_scaffold_016527_01G000300"/>
</dbReference>
<keyword evidence="2" id="KW-0433">Leucine-rich repeat</keyword>
<dbReference type="PANTHER" id="PTHR19338">
    <property type="entry name" value="TRANSLOCASE OF INNER MITOCHONDRIAL MEMBRANE 13 HOMOLOG"/>
    <property type="match status" value="1"/>
</dbReference>
<dbReference type="Proteomes" id="UP000019116">
    <property type="component" value="Chromosome 3D"/>
</dbReference>
<keyword evidence="10" id="KW-1185">Reference proteome</keyword>
<evidence type="ECO:0000256" key="5">
    <source>
        <dbReference type="ARBA" id="ARBA00022821"/>
    </source>
</evidence>